<feature type="region of interest" description="Disordered" evidence="1">
    <location>
        <begin position="1"/>
        <end position="25"/>
    </location>
</feature>
<gene>
    <name evidence="2" type="ORF">EVAR_17583_1</name>
</gene>
<evidence type="ECO:0000313" key="2">
    <source>
        <dbReference type="EMBL" id="GBP23945.1"/>
    </source>
</evidence>
<evidence type="ECO:0000256" key="1">
    <source>
        <dbReference type="SAM" id="MobiDB-lite"/>
    </source>
</evidence>
<accession>A0A4C1UBU9</accession>
<proteinExistence type="predicted"/>
<reference evidence="2 3" key="1">
    <citation type="journal article" date="2019" name="Commun. Biol.">
        <title>The bagworm genome reveals a unique fibroin gene that provides high tensile strength.</title>
        <authorList>
            <person name="Kono N."/>
            <person name="Nakamura H."/>
            <person name="Ohtoshi R."/>
            <person name="Tomita M."/>
            <person name="Numata K."/>
            <person name="Arakawa K."/>
        </authorList>
    </citation>
    <scope>NUCLEOTIDE SEQUENCE [LARGE SCALE GENOMIC DNA]</scope>
</reference>
<feature type="compositionally biased region" description="Basic and acidic residues" evidence="1">
    <location>
        <begin position="1"/>
        <end position="12"/>
    </location>
</feature>
<sequence length="320" mass="35836">MNGEKRNSDRVSFETSRQSPHSPDGTWRIGVVRGVLSKDARLSSSEFFMWPVPEKSGKEVKHVAMWSQFARSQDYVGFVKICGPRKRSDYCVGLQERKFSEGIRLAGKMSSKWDIKGKTMFTSKFEREPSILVFPKCTQKTEAVAKTLPQKAANISPCPKTFPPSRRNLRRAHFAETTAKPKSLVAAAPRIPGPEVRLEAGHAYIVSSKYENHTAEQVVTKLHGLVDAKEMGVIVDQLKKASNQKVERSQLSDINVLSRPAIYTWDSHSTRLGSSPLSCITLCSRCPGFGYGKRYYKDVFNKRAHCEGITFMQSGNSGVR</sequence>
<dbReference type="OrthoDB" id="10022108at2759"/>
<dbReference type="Proteomes" id="UP000299102">
    <property type="component" value="Unassembled WGS sequence"/>
</dbReference>
<evidence type="ECO:0000313" key="3">
    <source>
        <dbReference type="Proteomes" id="UP000299102"/>
    </source>
</evidence>
<name>A0A4C1UBU9_EUMVA</name>
<organism evidence="2 3">
    <name type="scientific">Eumeta variegata</name>
    <name type="common">Bagworm moth</name>
    <name type="synonym">Eumeta japonica</name>
    <dbReference type="NCBI Taxonomy" id="151549"/>
    <lineage>
        <taxon>Eukaryota</taxon>
        <taxon>Metazoa</taxon>
        <taxon>Ecdysozoa</taxon>
        <taxon>Arthropoda</taxon>
        <taxon>Hexapoda</taxon>
        <taxon>Insecta</taxon>
        <taxon>Pterygota</taxon>
        <taxon>Neoptera</taxon>
        <taxon>Endopterygota</taxon>
        <taxon>Lepidoptera</taxon>
        <taxon>Glossata</taxon>
        <taxon>Ditrysia</taxon>
        <taxon>Tineoidea</taxon>
        <taxon>Psychidae</taxon>
        <taxon>Oiketicinae</taxon>
        <taxon>Eumeta</taxon>
    </lineage>
</organism>
<dbReference type="AlphaFoldDB" id="A0A4C1UBU9"/>
<comment type="caution">
    <text evidence="2">The sequence shown here is derived from an EMBL/GenBank/DDBJ whole genome shotgun (WGS) entry which is preliminary data.</text>
</comment>
<keyword evidence="3" id="KW-1185">Reference proteome</keyword>
<protein>
    <submittedName>
        <fullName evidence="2">Uncharacterized protein</fullName>
    </submittedName>
</protein>
<dbReference type="EMBL" id="BGZK01000155">
    <property type="protein sequence ID" value="GBP23945.1"/>
    <property type="molecule type" value="Genomic_DNA"/>
</dbReference>